<name>A0ABW5WYD7_9STAP</name>
<evidence type="ECO:0000313" key="2">
    <source>
        <dbReference type="Proteomes" id="UP001597519"/>
    </source>
</evidence>
<keyword evidence="2" id="KW-1185">Reference proteome</keyword>
<organism evidence="1 2">
    <name type="scientific">Corticicoccus populi</name>
    <dbReference type="NCBI Taxonomy" id="1812821"/>
    <lineage>
        <taxon>Bacteria</taxon>
        <taxon>Bacillati</taxon>
        <taxon>Bacillota</taxon>
        <taxon>Bacilli</taxon>
        <taxon>Bacillales</taxon>
        <taxon>Staphylococcaceae</taxon>
        <taxon>Corticicoccus</taxon>
    </lineage>
</organism>
<proteinExistence type="predicted"/>
<dbReference type="Proteomes" id="UP001597519">
    <property type="component" value="Unassembled WGS sequence"/>
</dbReference>
<protein>
    <submittedName>
        <fullName evidence="1">Uncharacterized protein</fullName>
    </submittedName>
</protein>
<comment type="caution">
    <text evidence="1">The sequence shown here is derived from an EMBL/GenBank/DDBJ whole genome shotgun (WGS) entry which is preliminary data.</text>
</comment>
<reference evidence="2" key="1">
    <citation type="journal article" date="2019" name="Int. J. Syst. Evol. Microbiol.">
        <title>The Global Catalogue of Microorganisms (GCM) 10K type strain sequencing project: providing services to taxonomists for standard genome sequencing and annotation.</title>
        <authorList>
            <consortium name="The Broad Institute Genomics Platform"/>
            <consortium name="The Broad Institute Genome Sequencing Center for Infectious Disease"/>
            <person name="Wu L."/>
            <person name="Ma J."/>
        </authorList>
    </citation>
    <scope>NUCLEOTIDE SEQUENCE [LARGE SCALE GENOMIC DNA]</scope>
    <source>
        <strain evidence="2">KCTC 33575</strain>
    </source>
</reference>
<sequence length="232" mass="27185">MDKETLKEWVKPYKDNSSHPYYRPFIAHDDQKKYNVFLVGINPATPIYSHEIDLDKYVELLTDYEEFHKKYDEIRINQGKLKMSRTRIGITSFVDEIEKRTGESTLETNVNSYPTKNKKELKKVESEIINHGFRLFYEVLMDHSPQVIIVHSKKGIEDLVKVLYKYNIIDEQLFCKESVSEMESSKEPFIKLDYQNGKKGAVFVCRHLMLHGYSGSSFSAFKDKVAAYLKDC</sequence>
<gene>
    <name evidence="1" type="ORF">ACFSX4_11285</name>
</gene>
<dbReference type="EMBL" id="JBHUOQ010000004">
    <property type="protein sequence ID" value="MFD2831047.1"/>
    <property type="molecule type" value="Genomic_DNA"/>
</dbReference>
<evidence type="ECO:0000313" key="1">
    <source>
        <dbReference type="EMBL" id="MFD2831047.1"/>
    </source>
</evidence>
<dbReference type="RefSeq" id="WP_377774658.1">
    <property type="nucleotide sequence ID" value="NZ_JBHUOQ010000004.1"/>
</dbReference>
<accession>A0ABW5WYD7</accession>